<proteinExistence type="predicted"/>
<dbReference type="OrthoDB" id="8684708at2"/>
<dbReference type="EMBL" id="FNRA01000001">
    <property type="protein sequence ID" value="SDZ79732.1"/>
    <property type="molecule type" value="Genomic_DNA"/>
</dbReference>
<dbReference type="InterPro" id="IPR032710">
    <property type="entry name" value="NTF2-like_dom_sf"/>
</dbReference>
<accession>A0A1H3W078</accession>
<name>A0A1H3W078_9SPHI</name>
<dbReference type="RefSeq" id="WP_090554042.1">
    <property type="nucleotide sequence ID" value="NZ_FNRA01000001.1"/>
</dbReference>
<sequence>MNLPKIISELVRTQNNFDSVAYANCFSETAVVYDDGKTHNGKKEIEEWIADANERYGATMEPLDFQENGSQSILKVEVEGNFEGSPIVLDYHLEIFDGLIHSVRVTG</sequence>
<dbReference type="AlphaFoldDB" id="A0A1H3W078"/>
<reference evidence="1 2" key="1">
    <citation type="submission" date="2016-10" db="EMBL/GenBank/DDBJ databases">
        <authorList>
            <person name="de Groot N.N."/>
        </authorList>
    </citation>
    <scope>NUCLEOTIDE SEQUENCE [LARGE SCALE GENOMIC DNA]</scope>
    <source>
        <strain evidence="1 2">DSM 19033</strain>
    </source>
</reference>
<evidence type="ECO:0008006" key="3">
    <source>
        <dbReference type="Google" id="ProtNLM"/>
    </source>
</evidence>
<evidence type="ECO:0000313" key="1">
    <source>
        <dbReference type="EMBL" id="SDZ79732.1"/>
    </source>
</evidence>
<dbReference type="SUPFAM" id="SSF54427">
    <property type="entry name" value="NTF2-like"/>
    <property type="match status" value="1"/>
</dbReference>
<dbReference type="STRING" id="425514.SAMN05443550_10110"/>
<protein>
    <recommendedName>
        <fullName evidence="3">SnoaL-like domain-containing protein</fullName>
    </recommendedName>
</protein>
<dbReference type="Gene3D" id="3.10.450.50">
    <property type="match status" value="1"/>
</dbReference>
<gene>
    <name evidence="1" type="ORF">SAMN05443550_10110</name>
</gene>
<organism evidence="1 2">
    <name type="scientific">Pedobacter hartonius</name>
    <dbReference type="NCBI Taxonomy" id="425514"/>
    <lineage>
        <taxon>Bacteria</taxon>
        <taxon>Pseudomonadati</taxon>
        <taxon>Bacteroidota</taxon>
        <taxon>Sphingobacteriia</taxon>
        <taxon>Sphingobacteriales</taxon>
        <taxon>Sphingobacteriaceae</taxon>
        <taxon>Pedobacter</taxon>
    </lineage>
</organism>
<evidence type="ECO:0000313" key="2">
    <source>
        <dbReference type="Proteomes" id="UP000198850"/>
    </source>
</evidence>
<keyword evidence="2" id="KW-1185">Reference proteome</keyword>
<dbReference type="Proteomes" id="UP000198850">
    <property type="component" value="Unassembled WGS sequence"/>
</dbReference>